<protein>
    <submittedName>
        <fullName evidence="2">Related to transesterase</fullName>
    </submittedName>
</protein>
<dbReference type="Proteomes" id="UP000323386">
    <property type="component" value="Unassembled WGS sequence"/>
</dbReference>
<dbReference type="Pfam" id="PF00144">
    <property type="entry name" value="Beta-lactamase"/>
    <property type="match status" value="1"/>
</dbReference>
<dbReference type="AlphaFoldDB" id="A0A5C3ER96"/>
<evidence type="ECO:0000313" key="3">
    <source>
        <dbReference type="Proteomes" id="UP000323386"/>
    </source>
</evidence>
<dbReference type="Gene3D" id="3.40.710.10">
    <property type="entry name" value="DD-peptidase/beta-lactamase superfamily"/>
    <property type="match status" value="1"/>
</dbReference>
<dbReference type="InterPro" id="IPR001466">
    <property type="entry name" value="Beta-lactam-related"/>
</dbReference>
<feature type="domain" description="Beta-lactamase-related" evidence="1">
    <location>
        <begin position="9"/>
        <end position="369"/>
    </location>
</feature>
<dbReference type="SUPFAM" id="SSF56601">
    <property type="entry name" value="beta-lactamase/transpeptidase-like"/>
    <property type="match status" value="1"/>
</dbReference>
<dbReference type="EMBL" id="OOIP01000001">
    <property type="protein sequence ID" value="SPO34602.1"/>
    <property type="molecule type" value="Genomic_DNA"/>
</dbReference>
<dbReference type="PANTHER" id="PTHR43283">
    <property type="entry name" value="BETA-LACTAMASE-RELATED"/>
    <property type="match status" value="1"/>
</dbReference>
<proteinExistence type="predicted"/>
<dbReference type="PANTHER" id="PTHR43283:SF3">
    <property type="entry name" value="BETA-LACTAMASE FAMILY PROTEIN (AFU_ORTHOLOGUE AFUA_5G07500)"/>
    <property type="match status" value="1"/>
</dbReference>
<evidence type="ECO:0000259" key="1">
    <source>
        <dbReference type="Pfam" id="PF00144"/>
    </source>
</evidence>
<keyword evidence="3" id="KW-1185">Reference proteome</keyword>
<evidence type="ECO:0000313" key="2">
    <source>
        <dbReference type="EMBL" id="SPO34602.1"/>
    </source>
</evidence>
<dbReference type="OrthoDB" id="428260at2759"/>
<gene>
    <name evidence="2" type="ORF">PSFLO_00073</name>
</gene>
<dbReference type="InterPro" id="IPR012338">
    <property type="entry name" value="Beta-lactam/transpept-like"/>
</dbReference>
<organism evidence="2 3">
    <name type="scientific">Pseudozyma flocculosa</name>
    <dbReference type="NCBI Taxonomy" id="84751"/>
    <lineage>
        <taxon>Eukaryota</taxon>
        <taxon>Fungi</taxon>
        <taxon>Dikarya</taxon>
        <taxon>Basidiomycota</taxon>
        <taxon>Ustilaginomycotina</taxon>
        <taxon>Ustilaginomycetes</taxon>
        <taxon>Ustilaginales</taxon>
        <taxon>Ustilaginaceae</taxon>
        <taxon>Pseudozyma</taxon>
    </lineage>
</organism>
<sequence length="398" mass="43308">MTSAQAVAQAFVDQLVGQSSFPGAAVWAGDRNGTIAHAAAGKLSPSSGKDVTTETPFWIASCTKLVTVIALLQLVEQGKVDLDSPADKYVPGITKLQVIEADGSLRPPKRQPTVRELASHTSGQTYPFFNEAVDAYCAKNGIDAFGCAKSSIEAPMIADPGTRWEYGSSIDWCGQIVEAVSGQDLDGYFKEHIFKPLGIKGMTFKPQTGGLLAPKSGTTYRDPADGSIHEIPHPLQQDESKIEVQYGGAGLYASAGEYGQILVALLNRGTHPKGGQILKPETVELLFEEQLSAELVKDLDRPVMATQPKVTNPFSILPGFEKQWCFGGCVANNLPNGRGRGIWWAGIMNHYWFISLDRGTCGMVQVNQYPFFLEPVVVPFFFDFEPKIHNIVDPRKEE</sequence>
<name>A0A5C3ER96_9BASI</name>
<reference evidence="2 3" key="1">
    <citation type="submission" date="2018-03" db="EMBL/GenBank/DDBJ databases">
        <authorList>
            <person name="Guldener U."/>
        </authorList>
    </citation>
    <scope>NUCLEOTIDE SEQUENCE [LARGE SCALE GENOMIC DNA]</scope>
    <source>
        <strain evidence="2 3">DAOM196992</strain>
    </source>
</reference>
<dbReference type="InterPro" id="IPR050789">
    <property type="entry name" value="Diverse_Enzym_Activities"/>
</dbReference>
<accession>A0A5C3ER96</accession>